<evidence type="ECO:0000313" key="1">
    <source>
        <dbReference type="EMBL" id="KAF2678619.1"/>
    </source>
</evidence>
<dbReference type="EMBL" id="MU005611">
    <property type="protein sequence ID" value="KAF2678619.1"/>
    <property type="molecule type" value="Genomic_DNA"/>
</dbReference>
<organism evidence="1 2">
    <name type="scientific">Lentithecium fluviatile CBS 122367</name>
    <dbReference type="NCBI Taxonomy" id="1168545"/>
    <lineage>
        <taxon>Eukaryota</taxon>
        <taxon>Fungi</taxon>
        <taxon>Dikarya</taxon>
        <taxon>Ascomycota</taxon>
        <taxon>Pezizomycotina</taxon>
        <taxon>Dothideomycetes</taxon>
        <taxon>Pleosporomycetidae</taxon>
        <taxon>Pleosporales</taxon>
        <taxon>Massarineae</taxon>
        <taxon>Lentitheciaceae</taxon>
        <taxon>Lentithecium</taxon>
    </lineage>
</organism>
<dbReference type="Proteomes" id="UP000799291">
    <property type="component" value="Unassembled WGS sequence"/>
</dbReference>
<accession>A0A6G1IL59</accession>
<proteinExistence type="predicted"/>
<feature type="non-terminal residue" evidence="1">
    <location>
        <position position="1"/>
    </location>
</feature>
<protein>
    <submittedName>
        <fullName evidence="1">Uncharacterized protein</fullName>
    </submittedName>
</protein>
<name>A0A6G1IL59_9PLEO</name>
<evidence type="ECO:0000313" key="2">
    <source>
        <dbReference type="Proteomes" id="UP000799291"/>
    </source>
</evidence>
<gene>
    <name evidence="1" type="ORF">K458DRAFT_348402</name>
</gene>
<keyword evidence="2" id="KW-1185">Reference proteome</keyword>
<sequence length="92" mass="9757">FANCIIRGFTSGDCTSGNIWAYNFVVDRCRSCVPFDTSHSFSLSDGCPSGVFYANEGPCNNVGSQFAIPFSGPGCHGVNTGTNWVSGQPCFN</sequence>
<dbReference type="AlphaFoldDB" id="A0A6G1IL59"/>
<reference evidence="1" key="1">
    <citation type="journal article" date="2020" name="Stud. Mycol.">
        <title>101 Dothideomycetes genomes: a test case for predicting lifestyles and emergence of pathogens.</title>
        <authorList>
            <person name="Haridas S."/>
            <person name="Albert R."/>
            <person name="Binder M."/>
            <person name="Bloem J."/>
            <person name="Labutti K."/>
            <person name="Salamov A."/>
            <person name="Andreopoulos B."/>
            <person name="Baker S."/>
            <person name="Barry K."/>
            <person name="Bills G."/>
            <person name="Bluhm B."/>
            <person name="Cannon C."/>
            <person name="Castanera R."/>
            <person name="Culley D."/>
            <person name="Daum C."/>
            <person name="Ezra D."/>
            <person name="Gonzalez J."/>
            <person name="Henrissat B."/>
            <person name="Kuo A."/>
            <person name="Liang C."/>
            <person name="Lipzen A."/>
            <person name="Lutzoni F."/>
            <person name="Magnuson J."/>
            <person name="Mondo S."/>
            <person name="Nolan M."/>
            <person name="Ohm R."/>
            <person name="Pangilinan J."/>
            <person name="Park H.-J."/>
            <person name="Ramirez L."/>
            <person name="Alfaro M."/>
            <person name="Sun H."/>
            <person name="Tritt A."/>
            <person name="Yoshinaga Y."/>
            <person name="Zwiers L.-H."/>
            <person name="Turgeon B."/>
            <person name="Goodwin S."/>
            <person name="Spatafora J."/>
            <person name="Crous P."/>
            <person name="Grigoriev I."/>
        </authorList>
    </citation>
    <scope>NUCLEOTIDE SEQUENCE</scope>
    <source>
        <strain evidence="1">CBS 122367</strain>
    </source>
</reference>